<feature type="region of interest" description="Disordered" evidence="1">
    <location>
        <begin position="1"/>
        <end position="21"/>
    </location>
</feature>
<dbReference type="OrthoDB" id="4218123at2759"/>
<proteinExistence type="predicted"/>
<accession>A0A0H1BNN4</accession>
<keyword evidence="3" id="KW-1185">Reference proteome</keyword>
<dbReference type="EMBL" id="LDEV01000608">
    <property type="protein sequence ID" value="KLJ12940.1"/>
    <property type="molecule type" value="Genomic_DNA"/>
</dbReference>
<evidence type="ECO:0000256" key="1">
    <source>
        <dbReference type="SAM" id="MobiDB-lite"/>
    </source>
</evidence>
<protein>
    <submittedName>
        <fullName evidence="2">Uncharacterized protein</fullName>
    </submittedName>
</protein>
<name>A0A0H1BNN4_9EURO</name>
<evidence type="ECO:0000313" key="3">
    <source>
        <dbReference type="Proteomes" id="UP000053573"/>
    </source>
</evidence>
<reference evidence="3" key="1">
    <citation type="journal article" date="2015" name="PLoS Genet.">
        <title>The dynamic genome and transcriptome of the human fungal pathogen Blastomyces and close relative Emmonsia.</title>
        <authorList>
            <person name="Munoz J.F."/>
            <person name="Gauthier G.M."/>
            <person name="Desjardins C.A."/>
            <person name="Gallo J.E."/>
            <person name="Holder J."/>
            <person name="Sullivan T.D."/>
            <person name="Marty A.J."/>
            <person name="Carmen J.C."/>
            <person name="Chen Z."/>
            <person name="Ding L."/>
            <person name="Gujja S."/>
            <person name="Magrini V."/>
            <person name="Misas E."/>
            <person name="Mitreva M."/>
            <person name="Priest M."/>
            <person name="Saif S."/>
            <person name="Whiston E.A."/>
            <person name="Young S."/>
            <person name="Zeng Q."/>
            <person name="Goldman W.E."/>
            <person name="Mardis E.R."/>
            <person name="Taylor J.W."/>
            <person name="McEwen J.G."/>
            <person name="Clay O.K."/>
            <person name="Klein B.S."/>
            <person name="Cuomo C.A."/>
        </authorList>
    </citation>
    <scope>NUCLEOTIDE SEQUENCE [LARGE SCALE GENOMIC DNA]</scope>
    <source>
        <strain evidence="3">UAMH 139</strain>
    </source>
</reference>
<dbReference type="Proteomes" id="UP000053573">
    <property type="component" value="Unassembled WGS sequence"/>
</dbReference>
<sequence length="84" mass="8403">MEGSGGSSLGTAGVGEGGGSVWEEEEVVRAMTRVMQRRNAGGKGDVVDIGRLGVEATSYVEGVTAGLERGDDDDGGGDRDGNGS</sequence>
<feature type="region of interest" description="Disordered" evidence="1">
    <location>
        <begin position="62"/>
        <end position="84"/>
    </location>
</feature>
<feature type="compositionally biased region" description="Gly residues" evidence="1">
    <location>
        <begin position="1"/>
        <end position="20"/>
    </location>
</feature>
<dbReference type="STRING" id="2060906.A0A0H1BNN4"/>
<evidence type="ECO:0000313" key="2">
    <source>
        <dbReference type="EMBL" id="KLJ12940.1"/>
    </source>
</evidence>
<comment type="caution">
    <text evidence="2">The sequence shown here is derived from an EMBL/GenBank/DDBJ whole genome shotgun (WGS) entry which is preliminary data.</text>
</comment>
<organism evidence="2 3">
    <name type="scientific">Blastomyces silverae</name>
    <dbReference type="NCBI Taxonomy" id="2060906"/>
    <lineage>
        <taxon>Eukaryota</taxon>
        <taxon>Fungi</taxon>
        <taxon>Dikarya</taxon>
        <taxon>Ascomycota</taxon>
        <taxon>Pezizomycotina</taxon>
        <taxon>Eurotiomycetes</taxon>
        <taxon>Eurotiomycetidae</taxon>
        <taxon>Onygenales</taxon>
        <taxon>Ajellomycetaceae</taxon>
        <taxon>Blastomyces</taxon>
    </lineage>
</organism>
<dbReference type="AlphaFoldDB" id="A0A0H1BNN4"/>
<gene>
    <name evidence="2" type="ORF">EMPG_12093</name>
</gene>